<keyword evidence="1" id="KW-0732">Signal</keyword>
<keyword evidence="3" id="KW-1185">Reference proteome</keyword>
<name>A0A8H5R0J7_9HYPO</name>
<dbReference type="AlphaFoldDB" id="A0A8H5R0J7"/>
<feature type="chain" id="PRO_5034410099" evidence="1">
    <location>
        <begin position="24"/>
        <end position="223"/>
    </location>
</feature>
<organism evidence="2 3">
    <name type="scientific">Fusarium tjaetaba</name>
    <dbReference type="NCBI Taxonomy" id="1567544"/>
    <lineage>
        <taxon>Eukaryota</taxon>
        <taxon>Fungi</taxon>
        <taxon>Dikarya</taxon>
        <taxon>Ascomycota</taxon>
        <taxon>Pezizomycotina</taxon>
        <taxon>Sordariomycetes</taxon>
        <taxon>Hypocreomycetidae</taxon>
        <taxon>Hypocreales</taxon>
        <taxon>Nectriaceae</taxon>
        <taxon>Fusarium</taxon>
        <taxon>Fusarium fujikuroi species complex</taxon>
    </lineage>
</organism>
<feature type="signal peptide" evidence="1">
    <location>
        <begin position="1"/>
        <end position="23"/>
    </location>
</feature>
<dbReference type="EMBL" id="JAAQRI010000238">
    <property type="protein sequence ID" value="KAF5624672.1"/>
    <property type="molecule type" value="Genomic_DNA"/>
</dbReference>
<accession>A0A8H5R0J7</accession>
<dbReference type="OrthoDB" id="5103409at2759"/>
<evidence type="ECO:0000256" key="1">
    <source>
        <dbReference type="SAM" id="SignalP"/>
    </source>
</evidence>
<evidence type="ECO:0000313" key="3">
    <source>
        <dbReference type="Proteomes" id="UP000530670"/>
    </source>
</evidence>
<evidence type="ECO:0000313" key="2">
    <source>
        <dbReference type="EMBL" id="KAF5624672.1"/>
    </source>
</evidence>
<dbReference type="GeneID" id="59295360"/>
<dbReference type="RefSeq" id="XP_037202723.1">
    <property type="nucleotide sequence ID" value="XM_037343090.1"/>
</dbReference>
<gene>
    <name evidence="2" type="ORF">FTJAE_10265</name>
</gene>
<sequence length="223" mass="23765">MMSSPKLLLTLVATFLFFTSISAGNCKPKPSLSESTTTTTYLTTDTTNLVTATTDATTLPTTTTGTCTLEPRLDPQPNYHLQFTIGVETCYDLDRSNFYKVGGGASNGFNPWVLTTDGGEYFTVGDDGHVSYRRGYVIAQEPGTDNIGGISDSDTARAGWTRLTCKVFTTSNTPFAYMTCVGDGPENSIFQICQLSPNGPLSILLSASVSPGCSEAYLFGADS</sequence>
<protein>
    <submittedName>
        <fullName evidence="2">Uncharacterized protein</fullName>
    </submittedName>
</protein>
<proteinExistence type="predicted"/>
<comment type="caution">
    <text evidence="2">The sequence shown here is derived from an EMBL/GenBank/DDBJ whole genome shotgun (WGS) entry which is preliminary data.</text>
</comment>
<dbReference type="Proteomes" id="UP000530670">
    <property type="component" value="Unassembled WGS sequence"/>
</dbReference>
<reference evidence="2 3" key="1">
    <citation type="submission" date="2020-05" db="EMBL/GenBank/DDBJ databases">
        <title>Identification and distribution of gene clusters putatively required for synthesis of sphingolipid metabolism inhibitors in phylogenetically diverse species of the filamentous fungus Fusarium.</title>
        <authorList>
            <person name="Kim H.-S."/>
            <person name="Busman M."/>
            <person name="Brown D.W."/>
            <person name="Divon H."/>
            <person name="Uhlig S."/>
            <person name="Proctor R.H."/>
        </authorList>
    </citation>
    <scope>NUCLEOTIDE SEQUENCE [LARGE SCALE GENOMIC DNA]</scope>
    <source>
        <strain evidence="2 3">NRRL 66243</strain>
    </source>
</reference>